<proteinExistence type="predicted"/>
<comment type="caution">
    <text evidence="6">The sequence shown here is derived from an EMBL/GenBank/DDBJ whole genome shotgun (WGS) entry which is preliminary data.</text>
</comment>
<dbReference type="CDD" id="cd21141">
    <property type="entry name" value="Cas6_III-like"/>
    <property type="match status" value="1"/>
</dbReference>
<evidence type="ECO:0000313" key="7">
    <source>
        <dbReference type="Proteomes" id="UP000037784"/>
    </source>
</evidence>
<evidence type="ECO:0000256" key="2">
    <source>
        <dbReference type="ARBA" id="ARBA00022759"/>
    </source>
</evidence>
<evidence type="ECO:0000259" key="5">
    <source>
        <dbReference type="Pfam" id="PF10040"/>
    </source>
</evidence>
<evidence type="ECO:0000256" key="4">
    <source>
        <dbReference type="ARBA" id="ARBA00023118"/>
    </source>
</evidence>
<keyword evidence="3" id="KW-0378">Hydrolase</keyword>
<reference evidence="6 7" key="1">
    <citation type="journal article" date="2015" name="Genome Announc.">
        <title>Draft Genome Sequence of a Heterotrophic Facultative Anaerobic Thermophilic Bacterium, Ardenticatena maritima Strain 110ST.</title>
        <authorList>
            <person name="Kawaichi S."/>
            <person name="Yoshida T."/>
            <person name="Sako Y."/>
            <person name="Nakamura R."/>
        </authorList>
    </citation>
    <scope>NUCLEOTIDE SEQUENCE [LARGE SCALE GENOMIC DNA]</scope>
    <source>
        <strain evidence="6 7">110S</strain>
    </source>
</reference>
<dbReference type="GO" id="GO:0004519">
    <property type="term" value="F:endonuclease activity"/>
    <property type="evidence" value="ECO:0007669"/>
    <property type="project" value="UniProtKB-KW"/>
</dbReference>
<gene>
    <name evidence="6" type="ORF">ARMA_1272</name>
</gene>
<dbReference type="EMBL" id="BBZA01000088">
    <property type="protein sequence ID" value="GAP62849.1"/>
    <property type="molecule type" value="Genomic_DNA"/>
</dbReference>
<keyword evidence="4" id="KW-0051">Antiviral defense</keyword>
<keyword evidence="2" id="KW-0255">Endonuclease</keyword>
<accession>A0A0M8K8U9</accession>
<dbReference type="GO" id="GO:0051607">
    <property type="term" value="P:defense response to virus"/>
    <property type="evidence" value="ECO:0007669"/>
    <property type="project" value="UniProtKB-KW"/>
</dbReference>
<dbReference type="Proteomes" id="UP000037784">
    <property type="component" value="Unassembled WGS sequence"/>
</dbReference>
<dbReference type="NCBIfam" id="TIGR01877">
    <property type="entry name" value="cas_cas6"/>
    <property type="match status" value="1"/>
</dbReference>
<name>A0A0M8K8U9_9CHLR</name>
<keyword evidence="1" id="KW-0540">Nuclease</keyword>
<dbReference type="GO" id="GO:0016788">
    <property type="term" value="F:hydrolase activity, acting on ester bonds"/>
    <property type="evidence" value="ECO:0007669"/>
    <property type="project" value="InterPro"/>
</dbReference>
<feature type="domain" description="CRISPR-associated protein Cas6 C-terminal" evidence="5">
    <location>
        <begin position="152"/>
        <end position="268"/>
    </location>
</feature>
<dbReference type="OrthoDB" id="425607at2"/>
<dbReference type="Gene3D" id="3.30.70.1890">
    <property type="match status" value="1"/>
</dbReference>
<evidence type="ECO:0000256" key="1">
    <source>
        <dbReference type="ARBA" id="ARBA00022722"/>
    </source>
</evidence>
<keyword evidence="7" id="KW-1185">Reference proteome</keyword>
<dbReference type="InterPro" id="IPR019267">
    <property type="entry name" value="CRISPR-assoc_Cas6_C"/>
</dbReference>
<dbReference type="InterPro" id="IPR010156">
    <property type="entry name" value="CRISPR-assoc_prot_Cas6"/>
</dbReference>
<dbReference type="AlphaFoldDB" id="A0A0M8K8U9"/>
<reference evidence="7" key="2">
    <citation type="submission" date="2015-08" db="EMBL/GenBank/DDBJ databases">
        <title>Draft Genome Sequence of a Heterotrophic Facultative Anaerobic Bacterium Ardenticatena maritima Strain 110S.</title>
        <authorList>
            <person name="Kawaichi S."/>
            <person name="Yoshida T."/>
            <person name="Sako Y."/>
            <person name="Nakamura R."/>
        </authorList>
    </citation>
    <scope>NUCLEOTIDE SEQUENCE [LARGE SCALE GENOMIC DNA]</scope>
    <source>
        <strain evidence="7">110S</strain>
    </source>
</reference>
<dbReference type="InParanoid" id="A0A0M8K8U9"/>
<dbReference type="Pfam" id="PF10040">
    <property type="entry name" value="CRISPR_Cas6"/>
    <property type="match status" value="1"/>
</dbReference>
<evidence type="ECO:0000256" key="3">
    <source>
        <dbReference type="ARBA" id="ARBA00022801"/>
    </source>
</evidence>
<sequence>MPIAITLMLESETEAVLPRDLGRANYAAALRAIARIDENLAAQIHDGDGPKPITCSLLWGARRTREGMPVRPGETYFVRITGLTPEVEEALDLALLHNPPKTWELDRHTFRVVRTTDTPEEDPTGWAGRQSYAEMVQTYLQGRSALRKRITLEFASPTAFRSQEKQITLPLPGLVFGSLVERWNAFAPIALSADMRRFAEECIAVSRYRLQSRPVDQKNKALRIGAIGEATYIALRYDVYWVSVFNLLADFARFGGVGVQTTTGMGQVRTR</sequence>
<dbReference type="Gene3D" id="3.30.70.1900">
    <property type="match status" value="1"/>
</dbReference>
<dbReference type="InterPro" id="IPR045747">
    <property type="entry name" value="CRISPR-assoc_prot_Cas6_N_sf"/>
</dbReference>
<protein>
    <recommendedName>
        <fullName evidence="5">CRISPR-associated protein Cas6 C-terminal domain-containing protein</fullName>
    </recommendedName>
</protein>
<organism evidence="6 7">
    <name type="scientific">Ardenticatena maritima</name>
    <dbReference type="NCBI Taxonomy" id="872965"/>
    <lineage>
        <taxon>Bacteria</taxon>
        <taxon>Bacillati</taxon>
        <taxon>Chloroflexota</taxon>
        <taxon>Ardenticatenia</taxon>
        <taxon>Ardenticatenales</taxon>
        <taxon>Ardenticatenaceae</taxon>
        <taxon>Ardenticatena</taxon>
    </lineage>
</organism>
<evidence type="ECO:0000313" key="6">
    <source>
        <dbReference type="EMBL" id="GAP62849.1"/>
    </source>
</evidence>
<dbReference type="RefSeq" id="WP_054492740.1">
    <property type="nucleotide sequence ID" value="NZ_BBZA01000088.1"/>
</dbReference>